<dbReference type="EMBL" id="HBGE01006463">
    <property type="protein sequence ID" value="CAD9093673.1"/>
    <property type="molecule type" value="Transcribed_RNA"/>
</dbReference>
<sequence length="155" mass="16777">MQMLVDGSADAIWLYADQAYNYQCGTGGVTPGWDCTLWDDFGTAYAYVHTGLYGHAINGTTLAISKKGSGLADVLNPCIQKHMATESYYNVCAKHGLENDCYANQYFPGGIPAQQPWEISTNEATSACSSGYCSCSRVRLPPVRACLFFSPDSLS</sequence>
<evidence type="ECO:0000313" key="1">
    <source>
        <dbReference type="EMBL" id="CAD9093673.1"/>
    </source>
</evidence>
<dbReference type="AlphaFoldDB" id="A0A7S1PP33"/>
<name>A0A7S1PP33_ALECA</name>
<accession>A0A7S1PP33</accession>
<gene>
    <name evidence="1" type="ORF">ACAT0790_LOCUS4030</name>
</gene>
<proteinExistence type="predicted"/>
<reference evidence="1" key="1">
    <citation type="submission" date="2021-01" db="EMBL/GenBank/DDBJ databases">
        <authorList>
            <person name="Corre E."/>
            <person name="Pelletier E."/>
            <person name="Niang G."/>
            <person name="Scheremetjew M."/>
            <person name="Finn R."/>
            <person name="Kale V."/>
            <person name="Holt S."/>
            <person name="Cochrane G."/>
            <person name="Meng A."/>
            <person name="Brown T."/>
            <person name="Cohen L."/>
        </authorList>
    </citation>
    <scope>NUCLEOTIDE SEQUENCE</scope>
    <source>
        <strain evidence="1">OF101</strain>
    </source>
</reference>
<protein>
    <submittedName>
        <fullName evidence="1">Uncharacterized protein</fullName>
    </submittedName>
</protein>
<organism evidence="1">
    <name type="scientific">Alexandrium catenella</name>
    <name type="common">Red tide dinoflagellate</name>
    <name type="synonym">Gonyaulax catenella</name>
    <dbReference type="NCBI Taxonomy" id="2925"/>
    <lineage>
        <taxon>Eukaryota</taxon>
        <taxon>Sar</taxon>
        <taxon>Alveolata</taxon>
        <taxon>Dinophyceae</taxon>
        <taxon>Gonyaulacales</taxon>
        <taxon>Pyrocystaceae</taxon>
        <taxon>Alexandrium</taxon>
    </lineage>
</organism>